<gene>
    <name evidence="2" type="ORF">SAMN05443633_10450</name>
</gene>
<accession>A0A1M5B634</accession>
<evidence type="ECO:0000313" key="3">
    <source>
        <dbReference type="Proteomes" id="UP000184518"/>
    </source>
</evidence>
<dbReference type="InterPro" id="IPR036866">
    <property type="entry name" value="RibonucZ/Hydroxyglut_hydro"/>
</dbReference>
<evidence type="ECO:0000259" key="1">
    <source>
        <dbReference type="SMART" id="SM00849"/>
    </source>
</evidence>
<dbReference type="InterPro" id="IPR001279">
    <property type="entry name" value="Metallo-B-lactamas"/>
</dbReference>
<dbReference type="PANTHER" id="PTHR43546">
    <property type="entry name" value="UPF0173 METAL-DEPENDENT HYDROLASE MJ1163-RELATED"/>
    <property type="match status" value="1"/>
</dbReference>
<dbReference type="InterPro" id="IPR050114">
    <property type="entry name" value="UPF0173_UPF0282_UlaG_hydrolase"/>
</dbReference>
<dbReference type="Proteomes" id="UP000184518">
    <property type="component" value="Unassembled WGS sequence"/>
</dbReference>
<name>A0A1M5B634_9FLAO</name>
<dbReference type="Gene3D" id="3.60.15.10">
    <property type="entry name" value="Ribonuclease Z/Hydroxyacylglutathione hydrolase-like"/>
    <property type="match status" value="1"/>
</dbReference>
<dbReference type="Pfam" id="PF12706">
    <property type="entry name" value="Lactamase_B_2"/>
    <property type="match status" value="1"/>
</dbReference>
<dbReference type="AlphaFoldDB" id="A0A1M5B634"/>
<protein>
    <submittedName>
        <fullName evidence="2">L-ascorbate metabolism protein UlaG, beta-lactamase superfamily</fullName>
    </submittedName>
</protein>
<dbReference type="PANTHER" id="PTHR43546:SF3">
    <property type="entry name" value="UPF0173 METAL-DEPENDENT HYDROLASE MJ1163"/>
    <property type="match status" value="1"/>
</dbReference>
<sequence>MHHLTFNFTNIKIMKIQYLGQNCFLFTYKDKTILCDPFYNYKKAESGFDITAQKIDYILLTHAHGDHIADLEEVLQYHPEATLIAVPEICGYFKSAKNTDDVNLGGSAKIDDLKISMVPAHHTSSFPDGSYGGVPVGYIFRLPEGKNLYLAGDTGVMADMELFPRLYGNLDLSILPIGSHYTMCPRKAAFAAAELLKTPKVIGCHFDTFPAIEINHESAQKHFADKNVELVLPKLGETFEF</sequence>
<feature type="domain" description="Metallo-beta-lactamase" evidence="1">
    <location>
        <begin position="20"/>
        <end position="205"/>
    </location>
</feature>
<organism evidence="2 3">
    <name type="scientific">Chryseobacterium arachidis</name>
    <dbReference type="NCBI Taxonomy" id="1416778"/>
    <lineage>
        <taxon>Bacteria</taxon>
        <taxon>Pseudomonadati</taxon>
        <taxon>Bacteroidota</taxon>
        <taxon>Flavobacteriia</taxon>
        <taxon>Flavobacteriales</taxon>
        <taxon>Weeksellaceae</taxon>
        <taxon>Chryseobacterium group</taxon>
        <taxon>Chryseobacterium</taxon>
    </lineage>
</organism>
<evidence type="ECO:0000313" key="2">
    <source>
        <dbReference type="EMBL" id="SHF37876.1"/>
    </source>
</evidence>
<dbReference type="SUPFAM" id="SSF56281">
    <property type="entry name" value="Metallo-hydrolase/oxidoreductase"/>
    <property type="match status" value="1"/>
</dbReference>
<reference evidence="3" key="1">
    <citation type="submission" date="2016-11" db="EMBL/GenBank/DDBJ databases">
        <authorList>
            <person name="Varghese N."/>
            <person name="Submissions S."/>
        </authorList>
    </citation>
    <scope>NUCLEOTIDE SEQUENCE [LARGE SCALE GENOMIC DNA]</scope>
    <source>
        <strain evidence="3">DSM 27619</strain>
    </source>
</reference>
<dbReference type="SMART" id="SM00849">
    <property type="entry name" value="Lactamase_B"/>
    <property type="match status" value="1"/>
</dbReference>
<dbReference type="NCBIfam" id="NF001911">
    <property type="entry name" value="PRK00685.1"/>
    <property type="match status" value="1"/>
</dbReference>
<proteinExistence type="predicted"/>
<dbReference type="EMBL" id="FQUT01000004">
    <property type="protein sequence ID" value="SHF37876.1"/>
    <property type="molecule type" value="Genomic_DNA"/>
</dbReference>
<keyword evidence="3" id="KW-1185">Reference proteome</keyword>